<keyword evidence="1" id="KW-1133">Transmembrane helix</keyword>
<dbReference type="AlphaFoldDB" id="A0A9X2L9A0"/>
<feature type="transmembrane region" description="Helical" evidence="1">
    <location>
        <begin position="61"/>
        <end position="86"/>
    </location>
</feature>
<protein>
    <submittedName>
        <fullName evidence="2">Uncharacterized protein</fullName>
    </submittedName>
</protein>
<organism evidence="2 3">
    <name type="scientific">Parvularcula maris</name>
    <dbReference type="NCBI Taxonomy" id="2965077"/>
    <lineage>
        <taxon>Bacteria</taxon>
        <taxon>Pseudomonadati</taxon>
        <taxon>Pseudomonadota</taxon>
        <taxon>Alphaproteobacteria</taxon>
        <taxon>Parvularculales</taxon>
        <taxon>Parvularculaceae</taxon>
        <taxon>Parvularcula</taxon>
    </lineage>
</organism>
<dbReference type="EMBL" id="JANIBC010000005">
    <property type="protein sequence ID" value="MCQ8185466.1"/>
    <property type="molecule type" value="Genomic_DNA"/>
</dbReference>
<keyword evidence="3" id="KW-1185">Reference proteome</keyword>
<proteinExistence type="predicted"/>
<reference evidence="2" key="1">
    <citation type="submission" date="2022-07" db="EMBL/GenBank/DDBJ databases">
        <title>Parvularcula maris sp. nov., an algicidal bacterium isolated from seawater.</title>
        <authorList>
            <person name="Li F."/>
        </authorList>
    </citation>
    <scope>NUCLEOTIDE SEQUENCE</scope>
    <source>
        <strain evidence="2">BGMRC 0090</strain>
    </source>
</reference>
<dbReference type="Proteomes" id="UP001142610">
    <property type="component" value="Unassembled WGS sequence"/>
</dbReference>
<accession>A0A9X2L9A0</accession>
<comment type="caution">
    <text evidence="2">The sequence shown here is derived from an EMBL/GenBank/DDBJ whole genome shotgun (WGS) entry which is preliminary data.</text>
</comment>
<evidence type="ECO:0000256" key="1">
    <source>
        <dbReference type="SAM" id="Phobius"/>
    </source>
</evidence>
<evidence type="ECO:0000313" key="3">
    <source>
        <dbReference type="Proteomes" id="UP001142610"/>
    </source>
</evidence>
<keyword evidence="1" id="KW-0812">Transmembrane</keyword>
<feature type="transmembrane region" description="Helical" evidence="1">
    <location>
        <begin position="20"/>
        <end position="40"/>
    </location>
</feature>
<gene>
    <name evidence="2" type="ORF">NOG11_08665</name>
</gene>
<sequence>MSYGDNKRNQMDKAFGPLSVMGFGTASALGIATAVVVDLLQAREASALYMMNRWLLEVTGMMGVEALPLSAVMGILMAIGAGSIFVTEPISMRGAYVQGFGALAVLMTMAPSDLGAPLQAPDYGPSMQSNPSLREQFEPASLTQFRSTKVAAQEVGSYDLRIQVEFSNGLEGSLQEMLRRKKLVGKLYNKSTGIKYDLFRNSGAEMDYDDGTLRIVTSMDASAQKAELWLLIEAEGYRITEERFIASVGPNPIWNVQMQTSRQPLIVQRLRHAYRF</sequence>
<dbReference type="RefSeq" id="WP_256619352.1">
    <property type="nucleotide sequence ID" value="NZ_JANIBC010000005.1"/>
</dbReference>
<name>A0A9X2L9A0_9PROT</name>
<keyword evidence="1" id="KW-0472">Membrane</keyword>
<evidence type="ECO:0000313" key="2">
    <source>
        <dbReference type="EMBL" id="MCQ8185466.1"/>
    </source>
</evidence>